<evidence type="ECO:0000313" key="1">
    <source>
        <dbReference type="EMBL" id="CAF1489768.1"/>
    </source>
</evidence>
<dbReference type="EMBL" id="CAJNOH010008959">
    <property type="protein sequence ID" value="CAF1489768.1"/>
    <property type="molecule type" value="Genomic_DNA"/>
</dbReference>
<reference evidence="2" key="1">
    <citation type="submission" date="2021-02" db="EMBL/GenBank/DDBJ databases">
        <authorList>
            <person name="Nowell W R."/>
        </authorList>
    </citation>
    <scope>NUCLEOTIDE SEQUENCE</scope>
</reference>
<comment type="caution">
    <text evidence="2">The sequence shown here is derived from an EMBL/GenBank/DDBJ whole genome shotgun (WGS) entry which is preliminary data.</text>
</comment>
<organism evidence="2 3">
    <name type="scientific">Rotaria sordida</name>
    <dbReference type="NCBI Taxonomy" id="392033"/>
    <lineage>
        <taxon>Eukaryota</taxon>
        <taxon>Metazoa</taxon>
        <taxon>Spiralia</taxon>
        <taxon>Gnathifera</taxon>
        <taxon>Rotifera</taxon>
        <taxon>Eurotatoria</taxon>
        <taxon>Bdelloidea</taxon>
        <taxon>Philodinida</taxon>
        <taxon>Philodinidae</taxon>
        <taxon>Rotaria</taxon>
    </lineage>
</organism>
<accession>A0A816ESC8</accession>
<sequence>MSNTYEGITTVLVPSVEVTVNFNDSDKSTTSIGTDYLGSCICFLFDFTYCDEQICVLDHYTYPKDEKGLSPDKVLALLMKQFVSTIKDNLYLRISEQIYSSATTVSNLRLLVVGGDPKESRRIRHTLSSLNANSFKLKAILNDPEHLYLAEQLINKIILLKSATRSLTGREEREGK</sequence>
<evidence type="ECO:0000313" key="2">
    <source>
        <dbReference type="EMBL" id="CAF1651279.1"/>
    </source>
</evidence>
<dbReference type="AlphaFoldDB" id="A0A816ESC8"/>
<evidence type="ECO:0000313" key="3">
    <source>
        <dbReference type="Proteomes" id="UP000663870"/>
    </source>
</evidence>
<dbReference type="Proteomes" id="UP000663870">
    <property type="component" value="Unassembled WGS sequence"/>
</dbReference>
<dbReference type="EMBL" id="CAJNOL010010700">
    <property type="protein sequence ID" value="CAF1651279.1"/>
    <property type="molecule type" value="Genomic_DNA"/>
</dbReference>
<dbReference type="Proteomes" id="UP000663854">
    <property type="component" value="Unassembled WGS sequence"/>
</dbReference>
<gene>
    <name evidence="2" type="ORF">JXQ802_LOCUS54617</name>
    <name evidence="1" type="ORF">PYM288_LOCUS38134</name>
</gene>
<keyword evidence="3" id="KW-1185">Reference proteome</keyword>
<proteinExistence type="predicted"/>
<name>A0A816ESC8_9BILA</name>
<protein>
    <submittedName>
        <fullName evidence="2">Uncharacterized protein</fullName>
    </submittedName>
</protein>